<dbReference type="Proteomes" id="UP000001882">
    <property type="component" value="Chromosome"/>
</dbReference>
<dbReference type="KEGG" id="mpd:MCP_1812"/>
<evidence type="ECO:0000313" key="9">
    <source>
        <dbReference type="EMBL" id="BAI61884.1"/>
    </source>
</evidence>
<dbReference type="RefSeq" id="WP_012900562.1">
    <property type="nucleotide sequence ID" value="NC_013665.1"/>
</dbReference>
<dbReference type="InterPro" id="IPR001958">
    <property type="entry name" value="Tet-R_TetA/multi-R_MdtG-like"/>
</dbReference>
<reference evidence="10" key="3">
    <citation type="journal article" date="2011" name="PLoS ONE">
        <title>Genome sequence of a mesophilic hydrogenotrophic methanogen Methanocella paludicola, the first cultivated representative of the order Methanocellales.</title>
        <authorList>
            <person name="Sakai S."/>
            <person name="Takaki Y."/>
            <person name="Shimamura S."/>
            <person name="Sekine M."/>
            <person name="Tajima T."/>
            <person name="Kosugi H."/>
            <person name="Ichikawa N."/>
            <person name="Tasumi E."/>
            <person name="Hiraki A.T."/>
            <person name="Shimizu A."/>
            <person name="Kato Y."/>
            <person name="Nishiko R."/>
            <person name="Mori K."/>
            <person name="Fujita N."/>
            <person name="Imachi H."/>
            <person name="Takai K."/>
        </authorList>
    </citation>
    <scope>NUCLEOTIDE SEQUENCE [LARGE SCALE GENOMIC DNA]</scope>
    <source>
        <strain evidence="10">DSM 17711 / JCM 13418 / NBRC 101707 / SANAE</strain>
    </source>
</reference>
<dbReference type="EMBL" id="AP011532">
    <property type="protein sequence ID" value="BAI61884.1"/>
    <property type="molecule type" value="Genomic_DNA"/>
</dbReference>
<keyword evidence="4 7" id="KW-0812">Transmembrane</keyword>
<feature type="transmembrane region" description="Helical" evidence="7">
    <location>
        <begin position="215"/>
        <end position="234"/>
    </location>
</feature>
<proteinExistence type="predicted"/>
<evidence type="ECO:0000313" key="10">
    <source>
        <dbReference type="Proteomes" id="UP000001882"/>
    </source>
</evidence>
<dbReference type="GeneID" id="8681702"/>
<dbReference type="PROSITE" id="PS50850">
    <property type="entry name" value="MFS"/>
    <property type="match status" value="1"/>
</dbReference>
<evidence type="ECO:0000256" key="4">
    <source>
        <dbReference type="ARBA" id="ARBA00022692"/>
    </source>
</evidence>
<evidence type="ECO:0000256" key="7">
    <source>
        <dbReference type="SAM" id="Phobius"/>
    </source>
</evidence>
<feature type="transmembrane region" description="Helical" evidence="7">
    <location>
        <begin position="254"/>
        <end position="272"/>
    </location>
</feature>
<reference evidence="9 10" key="2">
    <citation type="journal article" date="2008" name="Int. J. Syst. Evol. Microbiol.">
        <title>Methanocella paludicola gen. nov., sp. nov., a methane-producing archaeon, the first isolate of the lineage 'Rice Cluster I', and proposal of the new archaeal order Methanocellales ord. nov.</title>
        <authorList>
            <person name="Sakai S."/>
            <person name="Imachi H."/>
            <person name="Hanada S."/>
            <person name="Ohashi A."/>
            <person name="Harada H."/>
            <person name="Kamagata Y."/>
        </authorList>
    </citation>
    <scope>NUCLEOTIDE SEQUENCE [LARGE SCALE GENOMIC DNA]</scope>
    <source>
        <strain evidence="10">DSM 17711 / JCM 13418 / NBRC 101707 / SANAE</strain>
    </source>
</reference>
<keyword evidence="10" id="KW-1185">Reference proteome</keyword>
<protein>
    <submittedName>
        <fullName evidence="9">MFS transporter</fullName>
    </submittedName>
</protein>
<feature type="transmembrane region" description="Helical" evidence="7">
    <location>
        <begin position="344"/>
        <end position="365"/>
    </location>
</feature>
<keyword evidence="2" id="KW-0813">Transport</keyword>
<dbReference type="InterPro" id="IPR011701">
    <property type="entry name" value="MFS"/>
</dbReference>
<keyword evidence="3" id="KW-1003">Cell membrane</keyword>
<dbReference type="InterPro" id="IPR050171">
    <property type="entry name" value="MFS_Transporters"/>
</dbReference>
<dbReference type="PRINTS" id="PR01035">
    <property type="entry name" value="TCRTETA"/>
</dbReference>
<dbReference type="InParanoid" id="D1YZL2"/>
<dbReference type="Gene3D" id="1.20.1250.20">
    <property type="entry name" value="MFS general substrate transporter like domains"/>
    <property type="match status" value="1"/>
</dbReference>
<dbReference type="CDD" id="cd17329">
    <property type="entry name" value="MFS_MdtH_MDR_like"/>
    <property type="match status" value="1"/>
</dbReference>
<feature type="transmembrane region" description="Helical" evidence="7">
    <location>
        <begin position="16"/>
        <end position="42"/>
    </location>
</feature>
<comment type="subcellular location">
    <subcellularLocation>
        <location evidence="1">Cell membrane</location>
        <topology evidence="1">Multi-pass membrane protein</topology>
    </subcellularLocation>
</comment>
<dbReference type="OrthoDB" id="117970at2157"/>
<dbReference type="InterPro" id="IPR036259">
    <property type="entry name" value="MFS_trans_sf"/>
</dbReference>
<feature type="transmembrane region" description="Helical" evidence="7">
    <location>
        <begin position="48"/>
        <end position="70"/>
    </location>
</feature>
<dbReference type="eggNOG" id="arCOG00132">
    <property type="taxonomic scope" value="Archaea"/>
</dbReference>
<accession>D1YZL2</accession>
<name>D1YZL2_METPS</name>
<sequence>MLKGFKELISRFDRQVWGLVGAAIIAVMGSSLVMTFMSIYMYETLGMSMTQVGIADFITAIAGAGAAYIGGAACDAYGRKKLLIAGLSLQIVSYLLISLAIDTNAAIPLFILALAFNSFNGGLYRAIPDVMVADVVEPSQRVEAYGLLRIGSNLGWVVGPVLGGAFIMFTSYGNLFLITALTTFTYLLIAIFLLRDTKPKTRSEHLSLKDVIVVASDRPFLAFCLIMLFMTIPYQQMYTLFSVYASSYVGLNEFWIGVLFALSGLMVALFQYPLSVRVGQHRMTSMLALAAVIFAFGFGLLSISTAFFVPFICMAIITLAEMIWAPSSSTLQANLSPEAMRGRYFGFSGLTGNIGWAVGPLFGGVLKDSMNNNVPSMWTVIGAMFIICAVAILGLKRLVPDSANSSANSVKEKEMEAPLKA</sequence>
<feature type="domain" description="Major facilitator superfamily (MFS) profile" evidence="8">
    <location>
        <begin position="15"/>
        <end position="400"/>
    </location>
</feature>
<dbReference type="SUPFAM" id="SSF103473">
    <property type="entry name" value="MFS general substrate transporter"/>
    <property type="match status" value="1"/>
</dbReference>
<reference evidence="9 10" key="1">
    <citation type="journal article" date="2007" name="Appl. Environ. Microbiol.">
        <title>Isolation of key methanogens for global methane emission from rice paddy fields: a novel isolate affiliated with the clone cluster rice cluster I.</title>
        <authorList>
            <person name="Sakai S."/>
            <person name="Imachi H."/>
            <person name="Sekiguchi Y."/>
            <person name="Ohashi A."/>
            <person name="Harada H."/>
            <person name="Kamagata Y."/>
        </authorList>
    </citation>
    <scope>NUCLEOTIDE SEQUENCE [LARGE SCALE GENOMIC DNA]</scope>
    <source>
        <strain evidence="10">DSM 17711 / JCM 13418 / NBRC 101707 / SANAE</strain>
    </source>
</reference>
<keyword evidence="6 7" id="KW-0472">Membrane</keyword>
<evidence type="ECO:0000256" key="3">
    <source>
        <dbReference type="ARBA" id="ARBA00022475"/>
    </source>
</evidence>
<keyword evidence="5 7" id="KW-1133">Transmembrane helix</keyword>
<feature type="transmembrane region" description="Helical" evidence="7">
    <location>
        <begin position="82"/>
        <end position="101"/>
    </location>
</feature>
<dbReference type="STRING" id="304371.MCP_1812"/>
<feature type="transmembrane region" description="Helical" evidence="7">
    <location>
        <begin position="107"/>
        <end position="127"/>
    </location>
</feature>
<evidence type="ECO:0000256" key="6">
    <source>
        <dbReference type="ARBA" id="ARBA00023136"/>
    </source>
</evidence>
<evidence type="ECO:0000259" key="8">
    <source>
        <dbReference type="PROSITE" id="PS50850"/>
    </source>
</evidence>
<evidence type="ECO:0000256" key="2">
    <source>
        <dbReference type="ARBA" id="ARBA00022448"/>
    </source>
</evidence>
<dbReference type="PANTHER" id="PTHR23517">
    <property type="entry name" value="RESISTANCE PROTEIN MDTM, PUTATIVE-RELATED-RELATED"/>
    <property type="match status" value="1"/>
</dbReference>
<feature type="transmembrane region" description="Helical" evidence="7">
    <location>
        <begin position="377"/>
        <end position="395"/>
    </location>
</feature>
<dbReference type="InterPro" id="IPR020846">
    <property type="entry name" value="MFS_dom"/>
</dbReference>
<feature type="transmembrane region" description="Helical" evidence="7">
    <location>
        <begin position="284"/>
        <end position="301"/>
    </location>
</feature>
<dbReference type="PANTHER" id="PTHR23517:SF2">
    <property type="entry name" value="MULTIDRUG RESISTANCE PROTEIN MDTH"/>
    <property type="match status" value="1"/>
</dbReference>
<dbReference type="GO" id="GO:0005886">
    <property type="term" value="C:plasma membrane"/>
    <property type="evidence" value="ECO:0007669"/>
    <property type="project" value="UniProtKB-SubCell"/>
</dbReference>
<evidence type="ECO:0000256" key="5">
    <source>
        <dbReference type="ARBA" id="ARBA00022989"/>
    </source>
</evidence>
<gene>
    <name evidence="9" type="ordered locus">MCP_1812</name>
</gene>
<evidence type="ECO:0000256" key="1">
    <source>
        <dbReference type="ARBA" id="ARBA00004651"/>
    </source>
</evidence>
<dbReference type="GO" id="GO:0022857">
    <property type="term" value="F:transmembrane transporter activity"/>
    <property type="evidence" value="ECO:0007669"/>
    <property type="project" value="InterPro"/>
</dbReference>
<feature type="transmembrane region" description="Helical" evidence="7">
    <location>
        <begin position="175"/>
        <end position="194"/>
    </location>
</feature>
<dbReference type="Pfam" id="PF07690">
    <property type="entry name" value="MFS_1"/>
    <property type="match status" value="1"/>
</dbReference>
<dbReference type="AlphaFoldDB" id="D1YZL2"/>
<organism evidence="9 10">
    <name type="scientific">Methanocella paludicola (strain DSM 17711 / JCM 13418 / NBRC 101707 / SANAE)</name>
    <dbReference type="NCBI Taxonomy" id="304371"/>
    <lineage>
        <taxon>Archaea</taxon>
        <taxon>Methanobacteriati</taxon>
        <taxon>Methanobacteriota</taxon>
        <taxon>Stenosarchaea group</taxon>
        <taxon>Methanomicrobia</taxon>
        <taxon>Methanocellales</taxon>
        <taxon>Methanocellaceae</taxon>
        <taxon>Methanocella</taxon>
    </lineage>
</organism>
<feature type="transmembrane region" description="Helical" evidence="7">
    <location>
        <begin position="147"/>
        <end position="169"/>
    </location>
</feature>